<gene>
    <name evidence="3" type="ORF">HED64_03525</name>
</gene>
<evidence type="ECO:0000256" key="1">
    <source>
        <dbReference type="SAM" id="SignalP"/>
    </source>
</evidence>
<evidence type="ECO:0000313" key="3">
    <source>
        <dbReference type="EMBL" id="NKG19781.1"/>
    </source>
</evidence>
<dbReference type="RefSeq" id="WP_168150686.1">
    <property type="nucleotide sequence ID" value="NZ_JAAWVT010000001.1"/>
</dbReference>
<protein>
    <submittedName>
        <fullName evidence="3">VOC family protein</fullName>
    </submittedName>
</protein>
<dbReference type="Gene3D" id="3.10.180.10">
    <property type="entry name" value="2,3-Dihydroxybiphenyl 1,2-Dioxygenase, domain 1"/>
    <property type="match status" value="2"/>
</dbReference>
<reference evidence="3 4" key="1">
    <citation type="submission" date="2020-04" db="EMBL/GenBank/DDBJ databases">
        <title>Paeniglutamicibacter sp. ANT13_2, a novel actinomycete isolated from sediment in Antarctica.</title>
        <authorList>
            <person name="Sakdapetsiri C."/>
            <person name="Pinyakong O."/>
        </authorList>
    </citation>
    <scope>NUCLEOTIDE SEQUENCE [LARGE SCALE GENOMIC DNA]</scope>
    <source>
        <strain evidence="3 4">ANT13_2</strain>
    </source>
</reference>
<dbReference type="PROSITE" id="PS51819">
    <property type="entry name" value="VOC"/>
    <property type="match status" value="2"/>
</dbReference>
<name>A0ABX1G2E6_9MICC</name>
<keyword evidence="4" id="KW-1185">Reference proteome</keyword>
<dbReference type="EMBL" id="JAAWVT010000001">
    <property type="protein sequence ID" value="NKG19781.1"/>
    <property type="molecule type" value="Genomic_DNA"/>
</dbReference>
<feature type="domain" description="VOC" evidence="2">
    <location>
        <begin position="218"/>
        <end position="332"/>
    </location>
</feature>
<accession>A0ABX1G2E6</accession>
<evidence type="ECO:0000313" key="4">
    <source>
        <dbReference type="Proteomes" id="UP000746595"/>
    </source>
</evidence>
<proteinExistence type="predicted"/>
<dbReference type="PANTHER" id="PTHR43279:SF1">
    <property type="entry name" value="CATECHOL-2,3-DIOXYGENASE"/>
    <property type="match status" value="1"/>
</dbReference>
<organism evidence="3 4">
    <name type="scientific">Paeniglutamicibacter terrestris</name>
    <dbReference type="NCBI Taxonomy" id="2723403"/>
    <lineage>
        <taxon>Bacteria</taxon>
        <taxon>Bacillati</taxon>
        <taxon>Actinomycetota</taxon>
        <taxon>Actinomycetes</taxon>
        <taxon>Micrococcales</taxon>
        <taxon>Micrococcaceae</taxon>
        <taxon>Paeniglutamicibacter</taxon>
    </lineage>
</organism>
<dbReference type="PROSITE" id="PS51257">
    <property type="entry name" value="PROKAR_LIPOPROTEIN"/>
    <property type="match status" value="1"/>
</dbReference>
<evidence type="ECO:0000259" key="2">
    <source>
        <dbReference type="PROSITE" id="PS51819"/>
    </source>
</evidence>
<comment type="caution">
    <text evidence="3">The sequence shown here is derived from an EMBL/GenBank/DDBJ whole genome shotgun (WGS) entry which is preliminary data.</text>
</comment>
<feature type="chain" id="PRO_5046521770" evidence="1">
    <location>
        <begin position="32"/>
        <end position="332"/>
    </location>
</feature>
<dbReference type="SUPFAM" id="SSF54593">
    <property type="entry name" value="Glyoxalase/Bleomycin resistance protein/Dihydroxybiphenyl dioxygenase"/>
    <property type="match status" value="2"/>
</dbReference>
<dbReference type="InterPro" id="IPR029068">
    <property type="entry name" value="Glyas_Bleomycin-R_OHBP_Dase"/>
</dbReference>
<feature type="signal peptide" evidence="1">
    <location>
        <begin position="1"/>
        <end position="31"/>
    </location>
</feature>
<dbReference type="Proteomes" id="UP000746595">
    <property type="component" value="Unassembled WGS sequence"/>
</dbReference>
<sequence length="332" mass="35134">MVKVLARGPHRTRRTPWVFAAMLAAFAFILAACGTNPTTTATGSGPATSALGPGLRMGPVELVTSDLDGLQRFYTEGVGLSIISSDEDDVVLGIENTELFRLIAADSPDAAPDDYTQAGLYHSAFLFDQEEELAAAVLRTATLTPASFQGSSDHKVSKAFYFADPDGNGVELYVDTPENTWEWNDGLVTMGSAALDPNAFIAEHLGNRAPATQASGVSMGHVHLRGGDLTEAERFYEDGLGFAVSARSQGAIFLAANGYHHHLAVNTWSSSGAGQRPETLGLRTVTILLSSETELESLAARLSAINAPFTSSTGTLVTSDPWGTQIRVRVTA</sequence>
<dbReference type="InterPro" id="IPR004360">
    <property type="entry name" value="Glyas_Fos-R_dOase_dom"/>
</dbReference>
<keyword evidence="1" id="KW-0732">Signal</keyword>
<dbReference type="InterPro" id="IPR037523">
    <property type="entry name" value="VOC_core"/>
</dbReference>
<feature type="domain" description="VOC" evidence="2">
    <location>
        <begin position="56"/>
        <end position="175"/>
    </location>
</feature>
<dbReference type="PANTHER" id="PTHR43279">
    <property type="entry name" value="CATECHOL-2,3-DIOXYGENASE"/>
    <property type="match status" value="1"/>
</dbReference>
<dbReference type="Pfam" id="PF00903">
    <property type="entry name" value="Glyoxalase"/>
    <property type="match status" value="2"/>
</dbReference>